<proteinExistence type="predicted"/>
<keyword evidence="2" id="KW-1185">Reference proteome</keyword>
<dbReference type="AlphaFoldDB" id="A0A1G8KFA1"/>
<reference evidence="1 2" key="1">
    <citation type="submission" date="2016-10" db="EMBL/GenBank/DDBJ databases">
        <authorList>
            <person name="de Groot N.N."/>
        </authorList>
    </citation>
    <scope>NUCLEOTIDE SEQUENCE [LARGE SCALE GENOMIC DNA]</scope>
    <source>
        <strain evidence="1 2">DSM 21771</strain>
    </source>
</reference>
<evidence type="ECO:0000313" key="2">
    <source>
        <dbReference type="Proteomes" id="UP000198853"/>
    </source>
</evidence>
<gene>
    <name evidence="1" type="ORF">SAMN04488123_10267</name>
</gene>
<dbReference type="InterPro" id="IPR032359">
    <property type="entry name" value="KwaB-like"/>
</dbReference>
<name>A0A1G8KFA1_9BACI</name>
<dbReference type="Proteomes" id="UP000198853">
    <property type="component" value="Unassembled WGS sequence"/>
</dbReference>
<organism evidence="1 2">
    <name type="scientific">Natribacillus halophilus</name>
    <dbReference type="NCBI Taxonomy" id="549003"/>
    <lineage>
        <taxon>Bacteria</taxon>
        <taxon>Bacillati</taxon>
        <taxon>Bacillota</taxon>
        <taxon>Bacilli</taxon>
        <taxon>Bacillales</taxon>
        <taxon>Bacillaceae</taxon>
        <taxon>Natribacillus</taxon>
    </lineage>
</organism>
<dbReference type="Pfam" id="PF16162">
    <property type="entry name" value="KwaB"/>
    <property type="match status" value="1"/>
</dbReference>
<protein>
    <recommendedName>
        <fullName evidence="3">DUF4868 domain-containing protein</fullName>
    </recommendedName>
</protein>
<accession>A0A1G8KFA1</accession>
<dbReference type="RefSeq" id="WP_176764566.1">
    <property type="nucleotide sequence ID" value="NZ_FNEN01000002.1"/>
</dbReference>
<evidence type="ECO:0008006" key="3">
    <source>
        <dbReference type="Google" id="ProtNLM"/>
    </source>
</evidence>
<evidence type="ECO:0000313" key="1">
    <source>
        <dbReference type="EMBL" id="SDI42077.1"/>
    </source>
</evidence>
<sequence length="307" mass="35590">MNVNEIIDLIKERDPESSHVRLYFTEKKQSGRCVSYSPSIDPRLQEKLLDMTLDTLNDFTETPQMPFSPIGSREGYIETFSTSETASYNEIIDSLNEDNVQRRSPQGSEVRRLNFYSLRIDVDDENGDIFIFRRVNKFNTLTRKGIIGRFSSGDFTELDSDLVGVDKNIDLVVYNNEILILNHIGLERVFSISSQYQEKANETLDLVEQSGRIRNFDAFKEDCLNDKRITRILTKILMEEGRVERVFQNFDNVVDVIEIFELPIDIIEENSTLVYEDKSQLLDFTRVIRDSFYKSIIGEREGVDDGL</sequence>
<dbReference type="EMBL" id="FNEN01000002">
    <property type="protein sequence ID" value="SDI42077.1"/>
    <property type="molecule type" value="Genomic_DNA"/>
</dbReference>